<evidence type="ECO:0000313" key="3">
    <source>
        <dbReference type="Proteomes" id="UP000708208"/>
    </source>
</evidence>
<reference evidence="2" key="1">
    <citation type="submission" date="2021-06" db="EMBL/GenBank/DDBJ databases">
        <authorList>
            <person name="Hodson N. C."/>
            <person name="Mongue J. A."/>
            <person name="Jaron S. K."/>
        </authorList>
    </citation>
    <scope>NUCLEOTIDE SEQUENCE</scope>
</reference>
<keyword evidence="1" id="KW-1133">Transmembrane helix</keyword>
<dbReference type="EMBL" id="CAJVCH010526253">
    <property type="protein sequence ID" value="CAG7822406.1"/>
    <property type="molecule type" value="Genomic_DNA"/>
</dbReference>
<gene>
    <name evidence="2" type="ORF">AFUS01_LOCUS32681</name>
</gene>
<name>A0A8J2KVU3_9HEXA</name>
<dbReference type="AlphaFoldDB" id="A0A8J2KVU3"/>
<accession>A0A8J2KVU3</accession>
<feature type="transmembrane region" description="Helical" evidence="1">
    <location>
        <begin position="107"/>
        <end position="130"/>
    </location>
</feature>
<keyword evidence="1" id="KW-0812">Transmembrane</keyword>
<comment type="caution">
    <text evidence="2">The sequence shown here is derived from an EMBL/GenBank/DDBJ whole genome shotgun (WGS) entry which is preliminary data.</text>
</comment>
<sequence length="154" mass="17669">MELRAGIEKINTSKAAYVSVDSMFFGQEQNDSLCRFKSNVKIEGGRVNYAQFMRYHDPIRVFFKYKFSKWDERGIHRRERQKFNHETLPVCDTTGISDVKTISLVDVASALFIFGVGTFISFSCLTAEIITHSKKCPKVMSQFDSICEQSRVNS</sequence>
<evidence type="ECO:0000256" key="1">
    <source>
        <dbReference type="SAM" id="Phobius"/>
    </source>
</evidence>
<dbReference type="Proteomes" id="UP000708208">
    <property type="component" value="Unassembled WGS sequence"/>
</dbReference>
<organism evidence="2 3">
    <name type="scientific">Allacma fusca</name>
    <dbReference type="NCBI Taxonomy" id="39272"/>
    <lineage>
        <taxon>Eukaryota</taxon>
        <taxon>Metazoa</taxon>
        <taxon>Ecdysozoa</taxon>
        <taxon>Arthropoda</taxon>
        <taxon>Hexapoda</taxon>
        <taxon>Collembola</taxon>
        <taxon>Symphypleona</taxon>
        <taxon>Sminthuridae</taxon>
        <taxon>Allacma</taxon>
    </lineage>
</organism>
<protein>
    <submittedName>
        <fullName evidence="2">Uncharacterized protein</fullName>
    </submittedName>
</protein>
<proteinExistence type="predicted"/>
<keyword evidence="1" id="KW-0472">Membrane</keyword>
<evidence type="ECO:0000313" key="2">
    <source>
        <dbReference type="EMBL" id="CAG7822406.1"/>
    </source>
</evidence>
<keyword evidence="3" id="KW-1185">Reference proteome</keyword>